<dbReference type="AlphaFoldDB" id="A0A261XY88"/>
<sequence length="436" mass="48391">MSTLLIKNAHVHNISGEVDIYIENGVITKLGRASEIEVTQVLDAEGGLVVPGFVHSHVHLDKAYLLDQCCAETGRFEEALKKTGELKRQFTEEDVYRRAKRVVEHSIQFGITALRTHVEVDTMIGLTAIKAMSRVQQDFKKWIDIQISVFAQEAICGDDLEGTTMRALLCKAMNQFGDSVHCIGSAPYVERSSEMAIANINIVLDIARHYQTDIDFHLGYHLEDGTPSYLDVIVEKIQQDTFEDYRKTPHTIALGHMAYLSTLSEEKLKEECQLMRQSPVPITIISLPLSDIYMMGRKDELGNKMRGTAPLFDIAAQGVNVSMDVNNVQNLFQPYGGAGDPLQLAGFAGIGLLHGGSQRHAEQIMDFITTRAAKAINLPKAMQLPIEPGRYADLVILHDTTHLYDAIANPPVPRTTIKHGRVVSRTQLTATVAWST</sequence>
<proteinExistence type="predicted"/>
<dbReference type="GO" id="GO:0016814">
    <property type="term" value="F:hydrolase activity, acting on carbon-nitrogen (but not peptide) bonds, in cyclic amidines"/>
    <property type="evidence" value="ECO:0007669"/>
    <property type="project" value="TreeGrafter"/>
</dbReference>
<reference evidence="2 3" key="1">
    <citation type="journal article" date="2017" name="Mycologia">
        <title>Bifiguratus adelaidae, gen. et sp. nov., a new member of Mucoromycotina in endophytic and soil-dwelling habitats.</title>
        <authorList>
            <person name="Torres-Cruz T.J."/>
            <person name="Billingsley Tobias T.L."/>
            <person name="Almatruk M."/>
            <person name="Hesse C."/>
            <person name="Kuske C.R."/>
            <person name="Desiro A."/>
            <person name="Benucci G.M."/>
            <person name="Bonito G."/>
            <person name="Stajich J.E."/>
            <person name="Dunlap C."/>
            <person name="Arnold A.E."/>
            <person name="Porras-Alfaro A."/>
        </authorList>
    </citation>
    <scope>NUCLEOTIDE SEQUENCE [LARGE SCALE GENOMIC DNA]</scope>
    <source>
        <strain evidence="2 3">AZ0501</strain>
    </source>
</reference>
<dbReference type="InterPro" id="IPR052349">
    <property type="entry name" value="Metallo-hydrolase_Enzymes"/>
</dbReference>
<name>A0A261XY88_9FUNG</name>
<feature type="domain" description="Amidohydrolase-related" evidence="1">
    <location>
        <begin position="48"/>
        <end position="423"/>
    </location>
</feature>
<organism evidence="2 3">
    <name type="scientific">Bifiguratus adelaidae</name>
    <dbReference type="NCBI Taxonomy" id="1938954"/>
    <lineage>
        <taxon>Eukaryota</taxon>
        <taxon>Fungi</taxon>
        <taxon>Fungi incertae sedis</taxon>
        <taxon>Mucoromycota</taxon>
        <taxon>Mucoromycotina</taxon>
        <taxon>Endogonomycetes</taxon>
        <taxon>Endogonales</taxon>
        <taxon>Endogonales incertae sedis</taxon>
        <taxon>Bifiguratus</taxon>
    </lineage>
</organism>
<evidence type="ECO:0000313" key="2">
    <source>
        <dbReference type="EMBL" id="OZJ03204.1"/>
    </source>
</evidence>
<keyword evidence="3" id="KW-1185">Reference proteome</keyword>
<dbReference type="Gene3D" id="2.30.40.10">
    <property type="entry name" value="Urease, subunit C, domain 1"/>
    <property type="match status" value="1"/>
</dbReference>
<dbReference type="Pfam" id="PF01979">
    <property type="entry name" value="Amidohydro_1"/>
    <property type="match status" value="1"/>
</dbReference>
<dbReference type="SUPFAM" id="SSF51338">
    <property type="entry name" value="Composite domain of metallo-dependent hydrolases"/>
    <property type="match status" value="1"/>
</dbReference>
<dbReference type="OrthoDB" id="10266980at2759"/>
<dbReference type="EMBL" id="MVBO01000098">
    <property type="protein sequence ID" value="OZJ03204.1"/>
    <property type="molecule type" value="Genomic_DNA"/>
</dbReference>
<dbReference type="InterPro" id="IPR011059">
    <property type="entry name" value="Metal-dep_hydrolase_composite"/>
</dbReference>
<dbReference type="SUPFAM" id="SSF51556">
    <property type="entry name" value="Metallo-dependent hydrolases"/>
    <property type="match status" value="1"/>
</dbReference>
<dbReference type="PANTHER" id="PTHR32027:SF0">
    <property type="entry name" value="CYTOSINE DEAMINASE"/>
    <property type="match status" value="1"/>
</dbReference>
<dbReference type="InterPro" id="IPR006680">
    <property type="entry name" value="Amidohydro-rel"/>
</dbReference>
<dbReference type="Proteomes" id="UP000242875">
    <property type="component" value="Unassembled WGS sequence"/>
</dbReference>
<comment type="caution">
    <text evidence="2">The sequence shown here is derived from an EMBL/GenBank/DDBJ whole genome shotgun (WGS) entry which is preliminary data.</text>
</comment>
<dbReference type="Gene3D" id="3.20.20.140">
    <property type="entry name" value="Metal-dependent hydrolases"/>
    <property type="match status" value="1"/>
</dbReference>
<protein>
    <recommendedName>
        <fullName evidence="1">Amidohydrolase-related domain-containing protein</fullName>
    </recommendedName>
</protein>
<evidence type="ECO:0000259" key="1">
    <source>
        <dbReference type="Pfam" id="PF01979"/>
    </source>
</evidence>
<gene>
    <name evidence="2" type="ORF">BZG36_05021</name>
</gene>
<accession>A0A261XY88</accession>
<dbReference type="InterPro" id="IPR032466">
    <property type="entry name" value="Metal_Hydrolase"/>
</dbReference>
<dbReference type="PANTHER" id="PTHR32027">
    <property type="entry name" value="CYTOSINE DEAMINASE"/>
    <property type="match status" value="1"/>
</dbReference>
<evidence type="ECO:0000313" key="3">
    <source>
        <dbReference type="Proteomes" id="UP000242875"/>
    </source>
</evidence>